<dbReference type="OrthoDB" id="9790710at2"/>
<dbReference type="AlphaFoldDB" id="A0A420WEC2"/>
<dbReference type="InParanoid" id="A0A420WEC2"/>
<evidence type="ECO:0000313" key="4">
    <source>
        <dbReference type="Proteomes" id="UP000282211"/>
    </source>
</evidence>
<dbReference type="InterPro" id="IPR001296">
    <property type="entry name" value="Glyco_trans_1"/>
</dbReference>
<keyword evidence="4" id="KW-1185">Reference proteome</keyword>
<evidence type="ECO:0000259" key="1">
    <source>
        <dbReference type="Pfam" id="PF00534"/>
    </source>
</evidence>
<dbReference type="PANTHER" id="PTHR45947:SF3">
    <property type="entry name" value="SULFOQUINOVOSYL TRANSFERASE SQD2"/>
    <property type="match status" value="1"/>
</dbReference>
<feature type="domain" description="Glycosyl transferase family 1" evidence="1">
    <location>
        <begin position="189"/>
        <end position="352"/>
    </location>
</feature>
<dbReference type="Gene3D" id="3.40.50.2000">
    <property type="entry name" value="Glycogen Phosphorylase B"/>
    <property type="match status" value="2"/>
</dbReference>
<dbReference type="RefSeq" id="WP_121101978.1">
    <property type="nucleotide sequence ID" value="NZ_RBII01000002.1"/>
</dbReference>
<name>A0A420WEC2_9PROT</name>
<dbReference type="SUPFAM" id="SSF53756">
    <property type="entry name" value="UDP-Glycosyltransferase/glycogen phosphorylase"/>
    <property type="match status" value="1"/>
</dbReference>
<keyword evidence="3" id="KW-0808">Transferase</keyword>
<gene>
    <name evidence="3" type="ORF">DES40_2179</name>
</gene>
<proteinExistence type="predicted"/>
<dbReference type="CDD" id="cd03801">
    <property type="entry name" value="GT4_PimA-like"/>
    <property type="match status" value="1"/>
</dbReference>
<sequence length="380" mass="42076">MIILSVQTFPPDAGGKQVLMEGLAKAAAIHHDVLVLSDKAREGRDSQNPHYNFTVQRFGSFKPLRQRQKAKLISQLVEQEKVSHLFCDSWRSAEHLPPNLPCSVTIYAHGNEYPLGGPQKNKTKARRLIKTFAKIDHIIAVSKPTANRVRPYLPPISAPKLHIINNPVSLPTPATQQNAHFVETLWPQKKEQSTRILSLCRLIPLKGIDRAVQAVKALRDEGYALQMIIAGEGEDKLRLMKSVEQAGLGQYIHFVGHIAGPQKTALFESADIFIQPGRKIGDYEEGFGLTYLEAGLHGLPSLCGQAGGAPEAVLHEKTGLVIDGMSQINVTNGLRRLIDETEQTSHMGKDAKAFAQSHLWDKQIDLILNRVKEVRGTRCV</sequence>
<evidence type="ECO:0000259" key="2">
    <source>
        <dbReference type="Pfam" id="PF13439"/>
    </source>
</evidence>
<organism evidence="3 4">
    <name type="scientific">Litorimonas taeanensis</name>
    <dbReference type="NCBI Taxonomy" id="568099"/>
    <lineage>
        <taxon>Bacteria</taxon>
        <taxon>Pseudomonadati</taxon>
        <taxon>Pseudomonadota</taxon>
        <taxon>Alphaproteobacteria</taxon>
        <taxon>Maricaulales</taxon>
        <taxon>Robiginitomaculaceae</taxon>
    </lineage>
</organism>
<dbReference type="EMBL" id="RBII01000002">
    <property type="protein sequence ID" value="RKQ69379.1"/>
    <property type="molecule type" value="Genomic_DNA"/>
</dbReference>
<feature type="domain" description="Glycosyltransferase subfamily 4-like N-terminal" evidence="2">
    <location>
        <begin position="14"/>
        <end position="169"/>
    </location>
</feature>
<dbReference type="Pfam" id="PF00534">
    <property type="entry name" value="Glycos_transf_1"/>
    <property type="match status" value="1"/>
</dbReference>
<dbReference type="Pfam" id="PF13439">
    <property type="entry name" value="Glyco_transf_4"/>
    <property type="match status" value="1"/>
</dbReference>
<dbReference type="Proteomes" id="UP000282211">
    <property type="component" value="Unassembled WGS sequence"/>
</dbReference>
<evidence type="ECO:0000313" key="3">
    <source>
        <dbReference type="EMBL" id="RKQ69379.1"/>
    </source>
</evidence>
<dbReference type="InterPro" id="IPR050194">
    <property type="entry name" value="Glycosyltransferase_grp1"/>
</dbReference>
<comment type="caution">
    <text evidence="3">The sequence shown here is derived from an EMBL/GenBank/DDBJ whole genome shotgun (WGS) entry which is preliminary data.</text>
</comment>
<dbReference type="GO" id="GO:0016758">
    <property type="term" value="F:hexosyltransferase activity"/>
    <property type="evidence" value="ECO:0007669"/>
    <property type="project" value="TreeGrafter"/>
</dbReference>
<accession>A0A420WEC2</accession>
<protein>
    <submittedName>
        <fullName evidence="3">Glycosyltransferase involved in cell wall biosynthesis</fullName>
    </submittedName>
</protein>
<dbReference type="PANTHER" id="PTHR45947">
    <property type="entry name" value="SULFOQUINOVOSYL TRANSFERASE SQD2"/>
    <property type="match status" value="1"/>
</dbReference>
<dbReference type="InterPro" id="IPR028098">
    <property type="entry name" value="Glyco_trans_4-like_N"/>
</dbReference>
<reference evidence="3 4" key="1">
    <citation type="submission" date="2018-10" db="EMBL/GenBank/DDBJ databases">
        <title>Genomic Encyclopedia of Type Strains, Phase IV (KMG-IV): sequencing the most valuable type-strain genomes for metagenomic binning, comparative biology and taxonomic classification.</title>
        <authorList>
            <person name="Goeker M."/>
        </authorList>
    </citation>
    <scope>NUCLEOTIDE SEQUENCE [LARGE SCALE GENOMIC DNA]</scope>
    <source>
        <strain evidence="3 4">DSM 22008</strain>
    </source>
</reference>